<keyword evidence="3" id="KW-0238">DNA-binding</keyword>
<evidence type="ECO:0000256" key="1">
    <source>
        <dbReference type="ARBA" id="ARBA00010466"/>
    </source>
</evidence>
<reference evidence="6 7" key="1">
    <citation type="submission" date="2018-10" db="EMBL/GenBank/DDBJ databases">
        <authorList>
            <consortium name="Molecular Microbiology and Infection Unit (UMMI)"/>
            <person name="Machado M."/>
        </authorList>
    </citation>
    <scope>NUCLEOTIDE SEQUENCE [LARGE SCALE GENOMIC DNA]</scope>
    <source>
        <strain evidence="6">FMV2238.02</strain>
    </source>
</reference>
<organism evidence="6 7">
    <name type="scientific">Streptococcus canis</name>
    <dbReference type="NCBI Taxonomy" id="1329"/>
    <lineage>
        <taxon>Bacteria</taxon>
        <taxon>Bacillati</taxon>
        <taxon>Bacillota</taxon>
        <taxon>Bacilli</taxon>
        <taxon>Lactobacillales</taxon>
        <taxon>Streptococcaceae</taxon>
        <taxon>Streptococcus</taxon>
    </lineage>
</organism>
<dbReference type="Proteomes" id="UP000280759">
    <property type="component" value="Unassembled WGS sequence"/>
</dbReference>
<proteinExistence type="inferred from homology"/>
<dbReference type="Gene3D" id="3.40.50.1360">
    <property type="match status" value="1"/>
</dbReference>
<comment type="similarity">
    <text evidence="1">Belongs to the SorC transcriptional regulatory family.</text>
</comment>
<dbReference type="InterPro" id="IPR013324">
    <property type="entry name" value="RNA_pol_sigma_r3/r4-like"/>
</dbReference>
<evidence type="ECO:0000313" key="6">
    <source>
        <dbReference type="EMBL" id="VDC41522.1"/>
    </source>
</evidence>
<keyword evidence="2" id="KW-0805">Transcription regulation</keyword>
<dbReference type="PANTHER" id="PTHR34294:SF1">
    <property type="entry name" value="TRANSCRIPTIONAL REGULATOR LSRR"/>
    <property type="match status" value="1"/>
</dbReference>
<evidence type="ECO:0000313" key="7">
    <source>
        <dbReference type="Proteomes" id="UP000280759"/>
    </source>
</evidence>
<dbReference type="GO" id="GO:0003677">
    <property type="term" value="F:DNA binding"/>
    <property type="evidence" value="ECO:0007669"/>
    <property type="project" value="UniProtKB-KW"/>
</dbReference>
<dbReference type="GO" id="GO:0030246">
    <property type="term" value="F:carbohydrate binding"/>
    <property type="evidence" value="ECO:0007669"/>
    <property type="project" value="InterPro"/>
</dbReference>
<keyword evidence="4" id="KW-0804">Transcription</keyword>
<dbReference type="InterPro" id="IPR051054">
    <property type="entry name" value="SorC_transcr_regulators"/>
</dbReference>
<dbReference type="RefSeq" id="WP_065957278.1">
    <property type="nucleotide sequence ID" value="NZ_CP053792.1"/>
</dbReference>
<dbReference type="PANTHER" id="PTHR34294">
    <property type="entry name" value="TRANSCRIPTIONAL REGULATOR-RELATED"/>
    <property type="match status" value="1"/>
</dbReference>
<gene>
    <name evidence="6" type="primary">sorC_1</name>
    <name evidence="6" type="ORF">FMV2238Y02_00100</name>
</gene>
<dbReference type="Pfam" id="PF04198">
    <property type="entry name" value="Sugar-bind"/>
    <property type="match status" value="1"/>
</dbReference>
<dbReference type="InterPro" id="IPR007324">
    <property type="entry name" value="Sugar-bd_dom_put"/>
</dbReference>
<dbReference type="SUPFAM" id="SSF100950">
    <property type="entry name" value="NagB/RpiA/CoA transferase-like"/>
    <property type="match status" value="1"/>
</dbReference>
<evidence type="ECO:0000256" key="2">
    <source>
        <dbReference type="ARBA" id="ARBA00023015"/>
    </source>
</evidence>
<evidence type="ECO:0000256" key="3">
    <source>
        <dbReference type="ARBA" id="ARBA00023125"/>
    </source>
</evidence>
<protein>
    <submittedName>
        <fullName evidence="6">Sorbitol operon regulator</fullName>
    </submittedName>
</protein>
<dbReference type="InterPro" id="IPR037171">
    <property type="entry name" value="NagB/RpiA_transferase-like"/>
</dbReference>
<dbReference type="EMBL" id="UXEP01000001">
    <property type="protein sequence ID" value="VDC41522.1"/>
    <property type="molecule type" value="Genomic_DNA"/>
</dbReference>
<sequence>MKEEKRKQLVKVAYLYYIEDMKQDDIARELGIYRTTVSRMLTQAKREGIVQINVEDFNPEIFKLESFFKKEYGLKYIEIAPTSETDSEADKEDRLASLAGQWLRKNIKENDTIGLAWGASIGKAVNYIEPKFLDDVTFVPIVGGPSRINSKYHINTLVYELARKFHGQSIFVNAAVVQESKELADGIFNSKYFKELRETWKHLNMVILGVGGVLSYRKSQWRDLIDEEDYEDLKLREAVGDCCCRFFDQSGKILKGRLDQRTIGLPLEDLSMIENSVAIARGKMKARAIRALLKKGYVNTLLTDQETLMAILKLDKKKI</sequence>
<dbReference type="AlphaFoldDB" id="A0A3P5XM02"/>
<evidence type="ECO:0000256" key="4">
    <source>
        <dbReference type="ARBA" id="ARBA00023163"/>
    </source>
</evidence>
<dbReference type="Gene3D" id="1.10.10.60">
    <property type="entry name" value="Homeodomain-like"/>
    <property type="match status" value="1"/>
</dbReference>
<feature type="domain" description="Sugar-binding" evidence="5">
    <location>
        <begin position="61"/>
        <end position="313"/>
    </location>
</feature>
<keyword evidence="7" id="KW-1185">Reference proteome</keyword>
<accession>A0A3P5XM02</accession>
<name>A0A3P5XM02_STRCB</name>
<dbReference type="SUPFAM" id="SSF88659">
    <property type="entry name" value="Sigma3 and sigma4 domains of RNA polymerase sigma factors"/>
    <property type="match status" value="1"/>
</dbReference>
<evidence type="ECO:0000259" key="5">
    <source>
        <dbReference type="Pfam" id="PF04198"/>
    </source>
</evidence>